<keyword evidence="7 8" id="KW-0503">Monooxygenase</keyword>
<comment type="caution">
    <text evidence="9">The sequence shown here is derived from an EMBL/GenBank/DDBJ whole genome shotgun (WGS) entry which is preliminary data.</text>
</comment>
<keyword evidence="4 8" id="KW-0479">Metal-binding</keyword>
<dbReference type="SUPFAM" id="SSF48264">
    <property type="entry name" value="Cytochrome P450"/>
    <property type="match status" value="1"/>
</dbReference>
<name>A0ABR4JW15_9EURO</name>
<dbReference type="EMBL" id="JBFXLR010000042">
    <property type="protein sequence ID" value="KAL2844254.1"/>
    <property type="molecule type" value="Genomic_DNA"/>
</dbReference>
<evidence type="ECO:0000256" key="1">
    <source>
        <dbReference type="ARBA" id="ARBA00001971"/>
    </source>
</evidence>
<evidence type="ECO:0000313" key="10">
    <source>
        <dbReference type="Proteomes" id="UP001610444"/>
    </source>
</evidence>
<dbReference type="CDD" id="cd11065">
    <property type="entry name" value="CYP64-like"/>
    <property type="match status" value="1"/>
</dbReference>
<evidence type="ECO:0000256" key="2">
    <source>
        <dbReference type="ARBA" id="ARBA00010617"/>
    </source>
</evidence>
<dbReference type="Pfam" id="PF00067">
    <property type="entry name" value="p450"/>
    <property type="match status" value="1"/>
</dbReference>
<evidence type="ECO:0000256" key="6">
    <source>
        <dbReference type="ARBA" id="ARBA00023004"/>
    </source>
</evidence>
<protein>
    <submittedName>
        <fullName evidence="9">Cytochrome P450</fullName>
    </submittedName>
</protein>
<comment type="cofactor">
    <cofactor evidence="1">
        <name>heme</name>
        <dbReference type="ChEBI" id="CHEBI:30413"/>
    </cofactor>
</comment>
<evidence type="ECO:0000256" key="3">
    <source>
        <dbReference type="ARBA" id="ARBA00022617"/>
    </source>
</evidence>
<evidence type="ECO:0000313" key="9">
    <source>
        <dbReference type="EMBL" id="KAL2844254.1"/>
    </source>
</evidence>
<dbReference type="InterPro" id="IPR050364">
    <property type="entry name" value="Cytochrome_P450_fung"/>
</dbReference>
<accession>A0ABR4JW15</accession>
<dbReference type="PANTHER" id="PTHR46300:SF1">
    <property type="entry name" value="P450, PUTATIVE (EUROFUNG)-RELATED"/>
    <property type="match status" value="1"/>
</dbReference>
<dbReference type="Gene3D" id="1.10.630.10">
    <property type="entry name" value="Cytochrome P450"/>
    <property type="match status" value="1"/>
</dbReference>
<evidence type="ECO:0000256" key="4">
    <source>
        <dbReference type="ARBA" id="ARBA00022723"/>
    </source>
</evidence>
<dbReference type="InterPro" id="IPR001128">
    <property type="entry name" value="Cyt_P450"/>
</dbReference>
<keyword evidence="6 8" id="KW-0408">Iron</keyword>
<dbReference type="GeneID" id="98158467"/>
<comment type="similarity">
    <text evidence="2 8">Belongs to the cytochrome P450 family.</text>
</comment>
<reference evidence="9 10" key="1">
    <citation type="submission" date="2024-07" db="EMBL/GenBank/DDBJ databases">
        <title>Section-level genome sequencing and comparative genomics of Aspergillus sections Usti and Cavernicolus.</title>
        <authorList>
            <consortium name="Lawrence Berkeley National Laboratory"/>
            <person name="Nybo J.L."/>
            <person name="Vesth T.C."/>
            <person name="Theobald S."/>
            <person name="Frisvad J.C."/>
            <person name="Larsen T.O."/>
            <person name="Kjaerboelling I."/>
            <person name="Rothschild-Mancinelli K."/>
            <person name="Lyhne E.K."/>
            <person name="Kogle M.E."/>
            <person name="Barry K."/>
            <person name="Clum A."/>
            <person name="Na H."/>
            <person name="Ledsgaard L."/>
            <person name="Lin J."/>
            <person name="Lipzen A."/>
            <person name="Kuo A."/>
            <person name="Riley R."/>
            <person name="Mondo S."/>
            <person name="LaButti K."/>
            <person name="Haridas S."/>
            <person name="Pangalinan J."/>
            <person name="Salamov A.A."/>
            <person name="Simmons B.A."/>
            <person name="Magnuson J.K."/>
            <person name="Chen J."/>
            <person name="Drula E."/>
            <person name="Henrissat B."/>
            <person name="Wiebenga A."/>
            <person name="Lubbers R.J."/>
            <person name="Gomes A.C."/>
            <person name="Macurrencykelacurrency M.R."/>
            <person name="Stajich J."/>
            <person name="Grigoriev I.V."/>
            <person name="Mortensen U.H."/>
            <person name="De vries R.P."/>
            <person name="Baker S.E."/>
            <person name="Andersen M.R."/>
        </authorList>
    </citation>
    <scope>NUCLEOTIDE SEQUENCE [LARGE SCALE GENOMIC DNA]</scope>
    <source>
        <strain evidence="9 10">CBS 756.74</strain>
    </source>
</reference>
<organism evidence="9 10">
    <name type="scientific">Aspergillus pseudodeflectus</name>
    <dbReference type="NCBI Taxonomy" id="176178"/>
    <lineage>
        <taxon>Eukaryota</taxon>
        <taxon>Fungi</taxon>
        <taxon>Dikarya</taxon>
        <taxon>Ascomycota</taxon>
        <taxon>Pezizomycotina</taxon>
        <taxon>Eurotiomycetes</taxon>
        <taxon>Eurotiomycetidae</taxon>
        <taxon>Eurotiales</taxon>
        <taxon>Aspergillaceae</taxon>
        <taxon>Aspergillus</taxon>
        <taxon>Aspergillus subgen. Nidulantes</taxon>
    </lineage>
</organism>
<dbReference type="RefSeq" id="XP_070896036.1">
    <property type="nucleotide sequence ID" value="XM_071043303.1"/>
</dbReference>
<keyword evidence="3 8" id="KW-0349">Heme</keyword>
<dbReference type="InterPro" id="IPR002401">
    <property type="entry name" value="Cyt_P450_E_grp-I"/>
</dbReference>
<proteinExistence type="inferred from homology"/>
<dbReference type="PRINTS" id="PR00385">
    <property type="entry name" value="P450"/>
</dbReference>
<dbReference type="InterPro" id="IPR036396">
    <property type="entry name" value="Cyt_P450_sf"/>
</dbReference>
<dbReference type="Proteomes" id="UP001610444">
    <property type="component" value="Unassembled WGS sequence"/>
</dbReference>
<evidence type="ECO:0000256" key="8">
    <source>
        <dbReference type="RuleBase" id="RU000461"/>
    </source>
</evidence>
<evidence type="ECO:0000256" key="7">
    <source>
        <dbReference type="ARBA" id="ARBA00023033"/>
    </source>
</evidence>
<gene>
    <name evidence="9" type="ORF">BJX68DRAFT_257208</name>
</gene>
<keyword evidence="10" id="KW-1185">Reference proteome</keyword>
<dbReference type="PROSITE" id="PS00086">
    <property type="entry name" value="CYTOCHROME_P450"/>
    <property type="match status" value="1"/>
</dbReference>
<dbReference type="InterPro" id="IPR017972">
    <property type="entry name" value="Cyt_P450_CS"/>
</dbReference>
<evidence type="ECO:0000256" key="5">
    <source>
        <dbReference type="ARBA" id="ARBA00023002"/>
    </source>
</evidence>
<keyword evidence="5 8" id="KW-0560">Oxidoreductase</keyword>
<dbReference type="PRINTS" id="PR00463">
    <property type="entry name" value="EP450I"/>
</dbReference>
<dbReference type="PANTHER" id="PTHR46300">
    <property type="entry name" value="P450, PUTATIVE (EUROFUNG)-RELATED-RELATED"/>
    <property type="match status" value="1"/>
</dbReference>
<sequence>MEWHYRTRRYPPGPRPLPLIGNLHQIPRKNQWRTFKKWHEIYGPIISVYIGQRLMIILGSHDCAHDLLVKKGSIYSSRPEYFADGVGSGGFHVVALPYGQQWRSQRTVLDSFLSAGPCSRYRLLQDVESKQLVHDLLSSNDFATCFHRFAASLTHALAYGRRMSRGDEEEIVEIDGIMREILEHVTLPAVAFPILDYLPPILALWKRKASDLFAKQDKVFTASLKAALHRECWSWSREATHTKLAAEDQDPKAMAYTVGVNYEAGSDTTAFVLEVFVLAALLHPEAVSEAQEELDTVTGADMPGWDDLPRLPYLQAFVKEVLRWRPVVPGGIHHLTTKQDHYMGYEIPADTPIIPNHWSLEFDSRLFPNPKSFIPERWLESPGLPCSAFGFGRRVCPGKNLALNSLKIVMARILWAFDIRSADEMGGKSELPDSRDMTQGISSRPAPFRALFYCRSEQRRQVIEDEWVACEKDIQVLMEQVKSNPG</sequence>